<dbReference type="SUPFAM" id="SSF47781">
    <property type="entry name" value="RuvA domain 2-like"/>
    <property type="match status" value="2"/>
</dbReference>
<protein>
    <submittedName>
        <fullName evidence="5">S1 RNA-binding domain-containing protein 1</fullName>
    </submittedName>
</protein>
<dbReference type="Gene3D" id="3.30.420.140">
    <property type="entry name" value="YqgF/RNase H-like domain"/>
    <property type="match status" value="1"/>
</dbReference>
<dbReference type="GO" id="GO:0005737">
    <property type="term" value="C:cytoplasm"/>
    <property type="evidence" value="ECO:0007669"/>
    <property type="project" value="UniProtKB-ARBA"/>
</dbReference>
<evidence type="ECO:0000313" key="4">
    <source>
        <dbReference type="EMBL" id="CAG2235630.1"/>
    </source>
</evidence>
<comment type="function">
    <text evidence="1">Associates with the EF-Tu.GDP complex and induces the exchange of GDP to GTP. It remains bound to the aminoacyl-tRNA.EF-Tu.GTP complex up to the GTP hydrolysis stage on the ribosome.</text>
</comment>
<evidence type="ECO:0000256" key="1">
    <source>
        <dbReference type="ARBA" id="ARBA00025453"/>
    </source>
</evidence>
<dbReference type="OrthoDB" id="995477at2759"/>
<evidence type="ECO:0000256" key="2">
    <source>
        <dbReference type="SAM" id="MobiDB-lite"/>
    </source>
</evidence>
<dbReference type="EMBL" id="CAJPWZ010002323">
    <property type="protein sequence ID" value="CAG2235632.1"/>
    <property type="molecule type" value="Genomic_DNA"/>
</dbReference>
<dbReference type="EMBL" id="CAJPWZ010002323">
    <property type="protein sequence ID" value="CAG2235631.1"/>
    <property type="molecule type" value="Genomic_DNA"/>
</dbReference>
<dbReference type="Gene3D" id="1.10.150.310">
    <property type="entry name" value="Tex RuvX-like domain-like"/>
    <property type="match status" value="1"/>
</dbReference>
<dbReference type="Pfam" id="PF00575">
    <property type="entry name" value="S1"/>
    <property type="match status" value="1"/>
</dbReference>
<dbReference type="SUPFAM" id="SSF53098">
    <property type="entry name" value="Ribonuclease H-like"/>
    <property type="match status" value="1"/>
</dbReference>
<dbReference type="InterPro" id="IPR010994">
    <property type="entry name" value="RuvA_2-like"/>
</dbReference>
<name>A0A8S3TPK2_MYTED</name>
<dbReference type="SUPFAM" id="SSF50249">
    <property type="entry name" value="Nucleic acid-binding proteins"/>
    <property type="match status" value="1"/>
</dbReference>
<dbReference type="EMBL" id="CAJPWZ010002323">
    <property type="protein sequence ID" value="CAG2235630.1"/>
    <property type="molecule type" value="Genomic_DNA"/>
</dbReference>
<dbReference type="CDD" id="cd05685">
    <property type="entry name" value="S1_Tex"/>
    <property type="match status" value="1"/>
</dbReference>
<dbReference type="InterPro" id="IPR018974">
    <property type="entry name" value="Tex-like_N"/>
</dbReference>
<dbReference type="InterPro" id="IPR006641">
    <property type="entry name" value="YqgF/RNaseH-like_dom"/>
</dbReference>
<dbReference type="InterPro" id="IPR050437">
    <property type="entry name" value="Ribos_protein_bS1-like"/>
</dbReference>
<feature type="region of interest" description="Disordered" evidence="2">
    <location>
        <begin position="641"/>
        <end position="672"/>
    </location>
</feature>
<feature type="compositionally biased region" description="Polar residues" evidence="2">
    <location>
        <begin position="14"/>
        <end position="24"/>
    </location>
</feature>
<dbReference type="GO" id="GO:0006412">
    <property type="term" value="P:translation"/>
    <property type="evidence" value="ECO:0007669"/>
    <property type="project" value="TreeGrafter"/>
</dbReference>
<dbReference type="SMART" id="SM00316">
    <property type="entry name" value="S1"/>
    <property type="match status" value="1"/>
</dbReference>
<dbReference type="FunFam" id="1.10.10.650:FF:000001">
    <property type="entry name" value="S1 RNA-binding domain 1"/>
    <property type="match status" value="1"/>
</dbReference>
<feature type="compositionally biased region" description="Polar residues" evidence="2">
    <location>
        <begin position="41"/>
        <end position="56"/>
    </location>
</feature>
<dbReference type="Pfam" id="PF09371">
    <property type="entry name" value="Tex_N"/>
    <property type="match status" value="1"/>
</dbReference>
<dbReference type="Pfam" id="PF22706">
    <property type="entry name" value="Tex_central_region"/>
    <property type="match status" value="1"/>
</dbReference>
<feature type="domain" description="S1 motif" evidence="3">
    <location>
        <begin position="771"/>
        <end position="833"/>
    </location>
</feature>
<feature type="region of interest" description="Disordered" evidence="2">
    <location>
        <begin position="1"/>
        <end position="56"/>
    </location>
</feature>
<evidence type="ECO:0000259" key="3">
    <source>
        <dbReference type="PROSITE" id="PS50126"/>
    </source>
</evidence>
<accession>A0A8S3TPK2</accession>
<dbReference type="GO" id="GO:0006139">
    <property type="term" value="P:nucleobase-containing compound metabolic process"/>
    <property type="evidence" value="ECO:0007669"/>
    <property type="project" value="InterPro"/>
</dbReference>
<dbReference type="InterPro" id="IPR012340">
    <property type="entry name" value="NA-bd_OB-fold"/>
</dbReference>
<dbReference type="PANTHER" id="PTHR10724:SF10">
    <property type="entry name" value="S1 RNA-BINDING DOMAIN-CONTAINING PROTEIN 1"/>
    <property type="match status" value="1"/>
</dbReference>
<reference evidence="4" key="1">
    <citation type="submission" date="2021-03" db="EMBL/GenBank/DDBJ databases">
        <authorList>
            <person name="Bekaert M."/>
        </authorList>
    </citation>
    <scope>NUCLEOTIDE SEQUENCE</scope>
</reference>
<evidence type="ECO:0000313" key="5">
    <source>
        <dbReference type="EMBL" id="CAG2235632.1"/>
    </source>
</evidence>
<feature type="compositionally biased region" description="Basic and acidic residues" evidence="2">
    <location>
        <begin position="641"/>
        <end position="652"/>
    </location>
</feature>
<organism evidence="4 6">
    <name type="scientific">Mytilus edulis</name>
    <name type="common">Blue mussel</name>
    <dbReference type="NCBI Taxonomy" id="6550"/>
    <lineage>
        <taxon>Eukaryota</taxon>
        <taxon>Metazoa</taxon>
        <taxon>Spiralia</taxon>
        <taxon>Lophotrochozoa</taxon>
        <taxon>Mollusca</taxon>
        <taxon>Bivalvia</taxon>
        <taxon>Autobranchia</taxon>
        <taxon>Pteriomorphia</taxon>
        <taxon>Mytilida</taxon>
        <taxon>Mytiloidea</taxon>
        <taxon>Mytilidae</taxon>
        <taxon>Mytilinae</taxon>
        <taxon>Mytilus</taxon>
    </lineage>
</organism>
<dbReference type="FunFam" id="2.40.50.140:FF:000051">
    <property type="entry name" value="RNA-binding transcriptional accessory protein"/>
    <property type="match status" value="1"/>
</dbReference>
<dbReference type="InterPro" id="IPR037027">
    <property type="entry name" value="YqgF/RNaseH-like_dom_sf"/>
</dbReference>
<comment type="caution">
    <text evidence="4">The sequence shown here is derived from an EMBL/GenBank/DDBJ whole genome shotgun (WGS) entry which is preliminary data.</text>
</comment>
<dbReference type="InterPro" id="IPR032639">
    <property type="entry name" value="Tex_YqgF"/>
</dbReference>
<dbReference type="InterPro" id="IPR012337">
    <property type="entry name" value="RNaseH-like_sf"/>
</dbReference>
<dbReference type="Pfam" id="PF12836">
    <property type="entry name" value="HHH_3"/>
    <property type="match status" value="1"/>
</dbReference>
<dbReference type="InterPro" id="IPR041692">
    <property type="entry name" value="HHH_9"/>
</dbReference>
<dbReference type="InterPro" id="IPR023319">
    <property type="entry name" value="Tex-like_HTH_dom_sf"/>
</dbReference>
<gene>
    <name evidence="4" type="ORF">MEDL_48123</name>
</gene>
<dbReference type="Gene3D" id="1.10.10.650">
    <property type="entry name" value="RuvA domain 2-like"/>
    <property type="match status" value="1"/>
</dbReference>
<dbReference type="SUPFAM" id="SSF158832">
    <property type="entry name" value="Tex N-terminal region-like"/>
    <property type="match status" value="1"/>
</dbReference>
<proteinExistence type="predicted"/>
<dbReference type="GO" id="GO:0003735">
    <property type="term" value="F:structural constituent of ribosome"/>
    <property type="evidence" value="ECO:0007669"/>
    <property type="project" value="TreeGrafter"/>
</dbReference>
<dbReference type="InterPro" id="IPR055179">
    <property type="entry name" value="Tex-like_central_region"/>
</dbReference>
<dbReference type="Proteomes" id="UP000683360">
    <property type="component" value="Unassembled WGS sequence"/>
</dbReference>
<dbReference type="FunFam" id="3.30.420.140:FF:000001">
    <property type="entry name" value="RNA-binding transcriptional accessory protein"/>
    <property type="match status" value="1"/>
</dbReference>
<keyword evidence="6" id="KW-1185">Reference proteome</keyword>
<dbReference type="GO" id="GO:0003729">
    <property type="term" value="F:mRNA binding"/>
    <property type="evidence" value="ECO:0007669"/>
    <property type="project" value="TreeGrafter"/>
</dbReference>
<dbReference type="Pfam" id="PF16921">
    <property type="entry name" value="Tex_YqgF"/>
    <property type="match status" value="1"/>
</dbReference>
<dbReference type="AlphaFoldDB" id="A0A8S3TPK2"/>
<evidence type="ECO:0000313" key="6">
    <source>
        <dbReference type="Proteomes" id="UP000683360"/>
    </source>
</evidence>
<sequence>MHQHFNLLSCPTIHPNNRSHNLSSEQHKSSSADDAPAFQPSIMSNHSSQQQKSLSTDYTPALQPITSIMYNLFSQSPPTDFTQALLPFTMFNLSSQHNIIQLIQTETDMACEELKNTDPNWETEEAIAEDLDLPKWSTKNVVKLLEDVPFTIPFIARYRKEMTGGMEVDNLRDIQSSLEDLRHVQNKMATVLKAINKLGKLTQGLEKCLKNSKTITEVDDLYAPFKPGHKGTLAERARALNLEPLAITFLERPWEGKLEQYVDPNVKGLQKLSDVETGVKHILADIIHKHKDSMDFIRGWSKYRDIKLVTSECKPKSLEESRHKYEQYFNSNFNVCYIKPHQVLAINRGEHNKFLAVKIDVPDKVKSMYERQCSQNFINRAHQGTYAMNIITQAITSPVKESAFWGLDPGFKNGCKVAVITSTGQIVHTEIVYIHDYKSNKYDEKMKILQMIKQYGCEIFAIGNGVACRESETYVSNLIKEEHLKMNYCVVDESGASIYSVSDQAKKELPTLDPSLRGAVSIARRLLDPLAELVKIEPKHIGVGQYQHDMPENQLKLSLDSVVEECVSFVGVDVNTGSESLLRRIAGLNSTRAKKIIEWRESNGLFVNRGQVKCVKGIGDKSYEQCAGFIRVIASLEGQTEKCKEEPEETKTGRKRKKPTTGGGKAKKKKDSISLEPNILDTTWIHPESYDAAERYELKENLGQEVFIREVQNYMKTKTADELSTTLAVGEPTVDLIVKAFLKPHSYDYREGFEKPLFRKEIQDINSLKNGTILTGKITNVTHFGAFVDIGVGQNGLIHVSKMKNTKLNLGDKVSVKVISLELSKKRIGLEIHCT</sequence>
<dbReference type="SMART" id="SM00732">
    <property type="entry name" value="YqgFc"/>
    <property type="match status" value="1"/>
</dbReference>
<dbReference type="Gene3D" id="1.10.3500.10">
    <property type="entry name" value="Tex N-terminal region-like"/>
    <property type="match status" value="1"/>
</dbReference>
<dbReference type="Gene3D" id="2.40.50.140">
    <property type="entry name" value="Nucleic acid-binding proteins"/>
    <property type="match status" value="1"/>
</dbReference>
<dbReference type="InterPro" id="IPR003029">
    <property type="entry name" value="S1_domain"/>
</dbReference>
<dbReference type="InterPro" id="IPR044146">
    <property type="entry name" value="S1_Tex"/>
</dbReference>
<dbReference type="InterPro" id="IPR023323">
    <property type="entry name" value="Tex-like_dom_sf"/>
</dbReference>
<dbReference type="Pfam" id="PF17674">
    <property type="entry name" value="HHH_9"/>
    <property type="match status" value="1"/>
</dbReference>
<dbReference type="PANTHER" id="PTHR10724">
    <property type="entry name" value="30S RIBOSOMAL PROTEIN S1"/>
    <property type="match status" value="1"/>
</dbReference>
<feature type="compositionally biased region" description="Basic residues" evidence="2">
    <location>
        <begin position="653"/>
        <end position="670"/>
    </location>
</feature>
<dbReference type="PROSITE" id="PS50126">
    <property type="entry name" value="S1"/>
    <property type="match status" value="1"/>
</dbReference>